<evidence type="ECO:0000256" key="1">
    <source>
        <dbReference type="SAM" id="MobiDB-lite"/>
    </source>
</evidence>
<reference evidence="2 3" key="1">
    <citation type="submission" date="2015-01" db="EMBL/GenBank/DDBJ databases">
        <title>Enhanced salinomycin production by adjusting the supply of polyketide extender units in Streptomyce albus DSM 41398.</title>
        <authorList>
            <person name="Lu C."/>
        </authorList>
    </citation>
    <scope>NUCLEOTIDE SEQUENCE [LARGE SCALE GENOMIC DNA]</scope>
    <source>
        <strain evidence="3">ATCC 21838 / DSM 41398 / FERM P-419 / JCM 4703 / NBRC 107858</strain>
    </source>
</reference>
<protein>
    <submittedName>
        <fullName evidence="2">Uncharacterized protein</fullName>
    </submittedName>
</protein>
<sequence>MPSTDQGDPRPRRAGLPPHWRTVPYERSVLGVIHNVTSATRLLDILTVFDGDPRVQLFFTCTGSSPFTAGVREFAARHDFPLIPWDEAKEYTFDLAVATSRGGGLHEISAPLIGFPHGAGYNKKLSRKPEAGSRKPEAGSRKPEAGSRKPEAGSRKPEAGSLRADGRMAAARGGVAALRDRALA</sequence>
<feature type="compositionally biased region" description="Low complexity" evidence="1">
    <location>
        <begin position="167"/>
        <end position="177"/>
    </location>
</feature>
<feature type="region of interest" description="Disordered" evidence="1">
    <location>
        <begin position="123"/>
        <end position="184"/>
    </location>
</feature>
<gene>
    <name evidence="2" type="ORF">SLNWT_4406</name>
</gene>
<feature type="compositionally biased region" description="Basic and acidic residues" evidence="1">
    <location>
        <begin position="127"/>
        <end position="158"/>
    </location>
</feature>
<dbReference type="EMBL" id="CP010519">
    <property type="protein sequence ID" value="AJE84782.1"/>
    <property type="molecule type" value="Genomic_DNA"/>
</dbReference>
<proteinExistence type="predicted"/>
<evidence type="ECO:0000313" key="3">
    <source>
        <dbReference type="Proteomes" id="UP000031523"/>
    </source>
</evidence>
<dbReference type="Proteomes" id="UP000031523">
    <property type="component" value="Chromosome"/>
</dbReference>
<evidence type="ECO:0000313" key="2">
    <source>
        <dbReference type="EMBL" id="AJE84782.1"/>
    </source>
</evidence>
<dbReference type="KEGG" id="sals:SLNWT_4406"/>
<name>A0A0B5F392_STRA4</name>
<keyword evidence="3" id="KW-1185">Reference proteome</keyword>
<accession>A0A0B5F392</accession>
<organism evidence="2 3">
    <name type="scientific">Streptomyces albus (strain ATCC 21838 / DSM 41398 / FERM P-419 / JCM 4703 / NBRC 107858)</name>
    <dbReference type="NCBI Taxonomy" id="1081613"/>
    <lineage>
        <taxon>Bacteria</taxon>
        <taxon>Bacillati</taxon>
        <taxon>Actinomycetota</taxon>
        <taxon>Actinomycetes</taxon>
        <taxon>Kitasatosporales</taxon>
        <taxon>Streptomycetaceae</taxon>
        <taxon>Streptomyces</taxon>
    </lineage>
</organism>
<dbReference type="AlphaFoldDB" id="A0A0B5F392"/>